<reference evidence="11" key="1">
    <citation type="submission" date="2021-01" db="EMBL/GenBank/DDBJ databases">
        <title>Modified the classification status of verrucomicrobia.</title>
        <authorList>
            <person name="Feng X."/>
        </authorList>
    </citation>
    <scope>NUCLEOTIDE SEQUENCE</scope>
    <source>
        <strain evidence="11">5K15</strain>
    </source>
</reference>
<feature type="region of interest" description="Disordered" evidence="7">
    <location>
        <begin position="387"/>
        <end position="442"/>
    </location>
</feature>
<dbReference type="SUPFAM" id="SSF50182">
    <property type="entry name" value="Sm-like ribonucleoproteins"/>
    <property type="match status" value="1"/>
</dbReference>
<dbReference type="AlphaFoldDB" id="A0AAE2SFM8"/>
<dbReference type="InterPro" id="IPR045275">
    <property type="entry name" value="MscS_archaea/bacteria_type"/>
</dbReference>
<evidence type="ECO:0000256" key="9">
    <source>
        <dbReference type="SAM" id="SignalP"/>
    </source>
</evidence>
<dbReference type="InterPro" id="IPR006686">
    <property type="entry name" value="MscS_channel_CS"/>
</dbReference>
<dbReference type="PROSITE" id="PS01246">
    <property type="entry name" value="UPF0003"/>
    <property type="match status" value="1"/>
</dbReference>
<keyword evidence="9" id="KW-0732">Signal</keyword>
<evidence type="ECO:0000256" key="2">
    <source>
        <dbReference type="ARBA" id="ARBA00008017"/>
    </source>
</evidence>
<evidence type="ECO:0000256" key="8">
    <source>
        <dbReference type="SAM" id="Phobius"/>
    </source>
</evidence>
<dbReference type="InterPro" id="IPR023408">
    <property type="entry name" value="MscS_beta-dom_sf"/>
</dbReference>
<dbReference type="InterPro" id="IPR049278">
    <property type="entry name" value="MS_channel_C"/>
</dbReference>
<keyword evidence="5 8" id="KW-1133">Transmembrane helix</keyword>
<dbReference type="PANTHER" id="PTHR30221">
    <property type="entry name" value="SMALL-CONDUCTANCE MECHANOSENSITIVE CHANNEL"/>
    <property type="match status" value="1"/>
</dbReference>
<dbReference type="RefSeq" id="WP_309490083.1">
    <property type="nucleotide sequence ID" value="NZ_JAENIG010000006.1"/>
</dbReference>
<accession>A0AAE2SFM8</accession>
<protein>
    <submittedName>
        <fullName evidence="11">Mechanosensitive ion channel</fullName>
    </submittedName>
</protein>
<dbReference type="Proteomes" id="UP000634206">
    <property type="component" value="Unassembled WGS sequence"/>
</dbReference>
<feature type="compositionally biased region" description="Basic and acidic residues" evidence="7">
    <location>
        <begin position="411"/>
        <end position="426"/>
    </location>
</feature>
<comment type="caution">
    <text evidence="11">The sequence shown here is derived from an EMBL/GenBank/DDBJ whole genome shotgun (WGS) entry which is preliminary data.</text>
</comment>
<evidence type="ECO:0000256" key="5">
    <source>
        <dbReference type="ARBA" id="ARBA00022989"/>
    </source>
</evidence>
<dbReference type="InterPro" id="IPR010920">
    <property type="entry name" value="LSM_dom_sf"/>
</dbReference>
<dbReference type="Pfam" id="PF00924">
    <property type="entry name" value="MS_channel_2nd"/>
    <property type="match status" value="1"/>
</dbReference>
<feature type="compositionally biased region" description="Polar residues" evidence="7">
    <location>
        <begin position="394"/>
        <end position="404"/>
    </location>
</feature>
<dbReference type="GO" id="GO:0005886">
    <property type="term" value="C:plasma membrane"/>
    <property type="evidence" value="ECO:0007669"/>
    <property type="project" value="UniProtKB-SubCell"/>
</dbReference>
<feature type="transmembrane region" description="Helical" evidence="8">
    <location>
        <begin position="177"/>
        <end position="195"/>
    </location>
</feature>
<comment type="subcellular location">
    <subcellularLocation>
        <location evidence="1">Cell membrane</location>
        <topology evidence="1">Multi-pass membrane protein</topology>
    </subcellularLocation>
</comment>
<name>A0AAE2SFM8_9BACT</name>
<feature type="domain" description="BON" evidence="10">
    <location>
        <begin position="45"/>
        <end position="111"/>
    </location>
</feature>
<evidence type="ECO:0000256" key="1">
    <source>
        <dbReference type="ARBA" id="ARBA00004651"/>
    </source>
</evidence>
<dbReference type="Pfam" id="PF04972">
    <property type="entry name" value="BON"/>
    <property type="match status" value="1"/>
</dbReference>
<feature type="transmembrane region" description="Helical" evidence="8">
    <location>
        <begin position="201"/>
        <end position="223"/>
    </location>
</feature>
<evidence type="ECO:0000256" key="7">
    <source>
        <dbReference type="SAM" id="MobiDB-lite"/>
    </source>
</evidence>
<dbReference type="InterPro" id="IPR007055">
    <property type="entry name" value="BON_dom"/>
</dbReference>
<dbReference type="Pfam" id="PF21082">
    <property type="entry name" value="MS_channel_3rd"/>
    <property type="match status" value="1"/>
</dbReference>
<dbReference type="Gene3D" id="2.30.30.60">
    <property type="match status" value="1"/>
</dbReference>
<dbReference type="PANTHER" id="PTHR30221:SF1">
    <property type="entry name" value="SMALL-CONDUCTANCE MECHANOSENSITIVE CHANNEL"/>
    <property type="match status" value="1"/>
</dbReference>
<dbReference type="InterPro" id="IPR006685">
    <property type="entry name" value="MscS_channel_2nd"/>
</dbReference>
<keyword evidence="12" id="KW-1185">Reference proteome</keyword>
<feature type="signal peptide" evidence="9">
    <location>
        <begin position="1"/>
        <end position="28"/>
    </location>
</feature>
<evidence type="ECO:0000256" key="3">
    <source>
        <dbReference type="ARBA" id="ARBA00022475"/>
    </source>
</evidence>
<dbReference type="GO" id="GO:0008381">
    <property type="term" value="F:mechanosensitive monoatomic ion channel activity"/>
    <property type="evidence" value="ECO:0007669"/>
    <property type="project" value="InterPro"/>
</dbReference>
<evidence type="ECO:0000313" key="12">
    <source>
        <dbReference type="Proteomes" id="UP000634206"/>
    </source>
</evidence>
<comment type="similarity">
    <text evidence="2">Belongs to the MscS (TC 1.A.23) family.</text>
</comment>
<dbReference type="InterPro" id="IPR011066">
    <property type="entry name" value="MscS_channel_C_sf"/>
</dbReference>
<feature type="chain" id="PRO_5042047638" evidence="9">
    <location>
        <begin position="29"/>
        <end position="442"/>
    </location>
</feature>
<keyword evidence="3" id="KW-1003">Cell membrane</keyword>
<evidence type="ECO:0000313" key="11">
    <source>
        <dbReference type="EMBL" id="MBK1855471.1"/>
    </source>
</evidence>
<evidence type="ECO:0000256" key="4">
    <source>
        <dbReference type="ARBA" id="ARBA00022692"/>
    </source>
</evidence>
<gene>
    <name evidence="11" type="ORF">JIN83_10910</name>
</gene>
<proteinExistence type="inferred from homology"/>
<evidence type="ECO:0000259" key="10">
    <source>
        <dbReference type="PROSITE" id="PS50914"/>
    </source>
</evidence>
<organism evidence="11 12">
    <name type="scientific">Oceaniferula flava</name>
    <dbReference type="NCBI Taxonomy" id="2800421"/>
    <lineage>
        <taxon>Bacteria</taxon>
        <taxon>Pseudomonadati</taxon>
        <taxon>Verrucomicrobiota</taxon>
        <taxon>Verrucomicrobiia</taxon>
        <taxon>Verrucomicrobiales</taxon>
        <taxon>Verrucomicrobiaceae</taxon>
        <taxon>Oceaniferula</taxon>
    </lineage>
</organism>
<evidence type="ECO:0000256" key="6">
    <source>
        <dbReference type="ARBA" id="ARBA00023136"/>
    </source>
</evidence>
<dbReference type="SUPFAM" id="SSF82689">
    <property type="entry name" value="Mechanosensitive channel protein MscS (YggB), C-terminal domain"/>
    <property type="match status" value="1"/>
</dbReference>
<keyword evidence="6 8" id="KW-0472">Membrane</keyword>
<dbReference type="PROSITE" id="PS50914">
    <property type="entry name" value="BON"/>
    <property type="match status" value="1"/>
</dbReference>
<dbReference type="Gene3D" id="1.10.287.1260">
    <property type="match status" value="1"/>
</dbReference>
<dbReference type="Gene3D" id="3.30.70.100">
    <property type="match status" value="1"/>
</dbReference>
<sequence length="442" mass="48452">MTPWHRPLRLLLLTAACLIAAFSGQLHAQEGGITEEKVEVTPVTADQNISKRLLNIYQAIGGLENIEVSTISGVVILEGTVIEGESAETAVALAEKTEGVIFVRNQIETSTEISGRLSPLRQKALVLWQTFVKKLPLIGLSALIVAVAIFLGRWLTSREKIYTKLGLHGMPAMLVKRLMRLLILLLAIALAMELLDATTMVTAVLGLAGVAGIAIGFAMQGIVENYIAGMLLSVRNPFELGDAVEVGSRKGTVVRLTSRDTVLMTVDGNHLRVPNGKILKEEIVNFSRNPKRRFDFAVGVSVELDLVRVKQLGISILQKIDGVLDDPKPSVIIEELGDSSVKMRFFGWLDQRQSDYLKVRSESIRLIKTKFDQEGIEMPEPIYRVINQPPASGENRSTASSQGEPSFEDTDTGKDLDLEEAVRDEIASNEETNLLSKDSTQL</sequence>
<feature type="compositionally biased region" description="Polar residues" evidence="7">
    <location>
        <begin position="429"/>
        <end position="442"/>
    </location>
</feature>
<dbReference type="EMBL" id="JAENIG010000006">
    <property type="protein sequence ID" value="MBK1855471.1"/>
    <property type="molecule type" value="Genomic_DNA"/>
</dbReference>
<keyword evidence="4 8" id="KW-0812">Transmembrane</keyword>
<feature type="transmembrane region" description="Helical" evidence="8">
    <location>
        <begin position="135"/>
        <end position="156"/>
    </location>
</feature>